<accession>A0A176RZU2</accession>
<dbReference type="AlphaFoldDB" id="A0A176RZU2"/>
<evidence type="ECO:0000313" key="2">
    <source>
        <dbReference type="Proteomes" id="UP000076962"/>
    </source>
</evidence>
<dbReference type="Proteomes" id="UP000076962">
    <property type="component" value="Unassembled WGS sequence"/>
</dbReference>
<evidence type="ECO:0000313" key="1">
    <source>
        <dbReference type="EMBL" id="OAD21206.1"/>
    </source>
</evidence>
<comment type="caution">
    <text evidence="1">The sequence shown here is derived from an EMBL/GenBank/DDBJ whole genome shotgun (WGS) entry which is preliminary data.</text>
</comment>
<reference evidence="1 2" key="1">
    <citation type="submission" date="2016-05" db="EMBL/GenBank/DDBJ databases">
        <title>Single-cell genome of chain-forming Candidatus Thiomargarita nelsonii and comparison to other large sulfur-oxidizing bacteria.</title>
        <authorList>
            <person name="Winkel M."/>
            <person name="Salman V."/>
            <person name="Woyke T."/>
            <person name="Schulz-Vogt H."/>
            <person name="Richter M."/>
            <person name="Flood B."/>
            <person name="Bailey J."/>
            <person name="Amann R."/>
            <person name="Mussmann M."/>
        </authorList>
    </citation>
    <scope>NUCLEOTIDE SEQUENCE [LARGE SCALE GENOMIC DNA]</scope>
    <source>
        <strain evidence="1 2">THI036</strain>
    </source>
</reference>
<protein>
    <submittedName>
        <fullName evidence="1">Uncharacterized protein</fullName>
    </submittedName>
</protein>
<gene>
    <name evidence="1" type="ORF">THIOM_003033</name>
</gene>
<dbReference type="EMBL" id="LUTY01001797">
    <property type="protein sequence ID" value="OAD21206.1"/>
    <property type="molecule type" value="Genomic_DNA"/>
</dbReference>
<sequence>MSFTSVTSLRRAIEIFDRSKISPVGRTSGQRSIIPKVQIVPVLSICKLKKILI</sequence>
<organism evidence="1 2">
    <name type="scientific">Candidatus Thiomargarita nelsonii</name>
    <dbReference type="NCBI Taxonomy" id="1003181"/>
    <lineage>
        <taxon>Bacteria</taxon>
        <taxon>Pseudomonadati</taxon>
        <taxon>Pseudomonadota</taxon>
        <taxon>Gammaproteobacteria</taxon>
        <taxon>Thiotrichales</taxon>
        <taxon>Thiotrichaceae</taxon>
        <taxon>Thiomargarita</taxon>
    </lineage>
</organism>
<keyword evidence="2" id="KW-1185">Reference proteome</keyword>
<name>A0A176RZU2_9GAMM</name>
<proteinExistence type="predicted"/>